<dbReference type="GO" id="GO:0016887">
    <property type="term" value="F:ATP hydrolysis activity"/>
    <property type="evidence" value="ECO:0007669"/>
    <property type="project" value="InterPro"/>
</dbReference>
<feature type="region of interest" description="Disordered" evidence="11">
    <location>
        <begin position="285"/>
        <end position="348"/>
    </location>
</feature>
<dbReference type="SUPFAM" id="SSF52540">
    <property type="entry name" value="P-loop containing nucleoside triphosphate hydrolases"/>
    <property type="match status" value="1"/>
</dbReference>
<dbReference type="GO" id="GO:0005634">
    <property type="term" value="C:nucleus"/>
    <property type="evidence" value="ECO:0007669"/>
    <property type="project" value="UniProtKB-SubCell"/>
</dbReference>
<keyword evidence="4" id="KW-0597">Phosphoprotein</keyword>
<proteinExistence type="inferred from homology"/>
<organism evidence="13 14">
    <name type="scientific">Hyphopichia burtonii NRRL Y-1933</name>
    <dbReference type="NCBI Taxonomy" id="984485"/>
    <lineage>
        <taxon>Eukaryota</taxon>
        <taxon>Fungi</taxon>
        <taxon>Dikarya</taxon>
        <taxon>Ascomycota</taxon>
        <taxon>Saccharomycotina</taxon>
        <taxon>Pichiomycetes</taxon>
        <taxon>Debaryomycetaceae</taxon>
        <taxon>Hyphopichia</taxon>
    </lineage>
</organism>
<feature type="compositionally biased region" description="Acidic residues" evidence="11">
    <location>
        <begin position="79"/>
        <end position="89"/>
    </location>
</feature>
<keyword evidence="9 10" id="KW-0539">Nucleus</keyword>
<name>A0A1E4RSA7_9ASCO</name>
<dbReference type="Proteomes" id="UP000095085">
    <property type="component" value="Unassembled WGS sequence"/>
</dbReference>
<evidence type="ECO:0000256" key="2">
    <source>
        <dbReference type="ARBA" id="ARBA00006116"/>
    </source>
</evidence>
<dbReference type="GeneID" id="30994057"/>
<dbReference type="FunFam" id="3.40.50.10190:FF:000001">
    <property type="entry name" value="Replication factor C subunit 1"/>
    <property type="match status" value="1"/>
</dbReference>
<dbReference type="PROSITE" id="PS50172">
    <property type="entry name" value="BRCT"/>
    <property type="match status" value="1"/>
</dbReference>
<dbReference type="Pfam" id="PF25361">
    <property type="entry name" value="AAA_lid_RFC1"/>
    <property type="match status" value="1"/>
</dbReference>
<dbReference type="AlphaFoldDB" id="A0A1E4RSA7"/>
<dbReference type="Gene3D" id="3.40.50.10190">
    <property type="entry name" value="BRCT domain"/>
    <property type="match status" value="1"/>
</dbReference>
<feature type="domain" description="BRCT" evidence="12">
    <location>
        <begin position="206"/>
        <end position="278"/>
    </location>
</feature>
<dbReference type="InterPro" id="IPR047854">
    <property type="entry name" value="RFC_lid"/>
</dbReference>
<feature type="compositionally biased region" description="Acidic residues" evidence="11">
    <location>
        <begin position="96"/>
        <end position="119"/>
    </location>
</feature>
<dbReference type="Gene3D" id="1.10.8.60">
    <property type="match status" value="1"/>
</dbReference>
<evidence type="ECO:0000259" key="12">
    <source>
        <dbReference type="PROSITE" id="PS50172"/>
    </source>
</evidence>
<dbReference type="InterPro" id="IPR027417">
    <property type="entry name" value="P-loop_NTPase"/>
</dbReference>
<dbReference type="OrthoDB" id="446168at2759"/>
<dbReference type="SUPFAM" id="SSF52113">
    <property type="entry name" value="BRCT domain"/>
    <property type="match status" value="1"/>
</dbReference>
<evidence type="ECO:0000256" key="10">
    <source>
        <dbReference type="PIRNR" id="PIRNR036578"/>
    </source>
</evidence>
<dbReference type="Pfam" id="PF08519">
    <property type="entry name" value="RFC1"/>
    <property type="match status" value="1"/>
</dbReference>
<dbReference type="SMART" id="SM00292">
    <property type="entry name" value="BRCT"/>
    <property type="match status" value="1"/>
</dbReference>
<dbReference type="InterPro" id="IPR012178">
    <property type="entry name" value="RFC1"/>
</dbReference>
<dbReference type="FunFam" id="3.40.50.300:FF:000395">
    <property type="entry name" value="Replication factor C subunit 1"/>
    <property type="match status" value="1"/>
</dbReference>
<keyword evidence="7 10" id="KW-0067">ATP-binding</keyword>
<dbReference type="PIRSF" id="PIRSF036578">
    <property type="entry name" value="RFC1"/>
    <property type="match status" value="1"/>
</dbReference>
<reference evidence="14" key="1">
    <citation type="submission" date="2016-05" db="EMBL/GenBank/DDBJ databases">
        <title>Comparative genomics of biotechnologically important yeasts.</title>
        <authorList>
            <consortium name="DOE Joint Genome Institute"/>
            <person name="Riley R."/>
            <person name="Haridas S."/>
            <person name="Wolfe K.H."/>
            <person name="Lopes M.R."/>
            <person name="Hittinger C.T."/>
            <person name="Goker M."/>
            <person name="Salamov A."/>
            <person name="Wisecaver J."/>
            <person name="Long T.M."/>
            <person name="Aerts A.L."/>
            <person name="Barry K."/>
            <person name="Choi C."/>
            <person name="Clum A."/>
            <person name="Coughlan A.Y."/>
            <person name="Deshpande S."/>
            <person name="Douglass A.P."/>
            <person name="Hanson S.J."/>
            <person name="Klenk H.-P."/>
            <person name="Labutti K."/>
            <person name="Lapidus A."/>
            <person name="Lindquist E."/>
            <person name="Lipzen A."/>
            <person name="Meier-Kolthoff J.P."/>
            <person name="Ohm R.A."/>
            <person name="Otillar R.P."/>
            <person name="Pangilinan J."/>
            <person name="Peng Y."/>
            <person name="Rokas A."/>
            <person name="Rosa C.A."/>
            <person name="Scheuner C."/>
            <person name="Sibirny A.A."/>
            <person name="Slot J.C."/>
            <person name="Stielow J.B."/>
            <person name="Sun H."/>
            <person name="Kurtzman C.P."/>
            <person name="Blackwell M."/>
            <person name="Grigoriev I.V."/>
            <person name="Jeffries T.W."/>
        </authorList>
    </citation>
    <scope>NUCLEOTIDE SEQUENCE [LARGE SCALE GENOMIC DNA]</scope>
    <source>
        <strain evidence="14">NRRL Y-1933</strain>
    </source>
</reference>
<evidence type="ECO:0000256" key="4">
    <source>
        <dbReference type="ARBA" id="ARBA00022553"/>
    </source>
</evidence>
<evidence type="ECO:0000256" key="6">
    <source>
        <dbReference type="ARBA" id="ARBA00022741"/>
    </source>
</evidence>
<evidence type="ECO:0000256" key="5">
    <source>
        <dbReference type="ARBA" id="ARBA00022705"/>
    </source>
</evidence>
<evidence type="ECO:0000256" key="9">
    <source>
        <dbReference type="ARBA" id="ARBA00023242"/>
    </source>
</evidence>
<dbReference type="Pfam" id="PF00533">
    <property type="entry name" value="BRCT"/>
    <property type="match status" value="1"/>
</dbReference>
<dbReference type="CDD" id="cd00009">
    <property type="entry name" value="AAA"/>
    <property type="match status" value="1"/>
</dbReference>
<dbReference type="InterPro" id="IPR036420">
    <property type="entry name" value="BRCT_dom_sf"/>
</dbReference>
<comment type="subcellular location">
    <subcellularLocation>
        <location evidence="1 10">Nucleus</location>
    </subcellularLocation>
</comment>
<feature type="region of interest" description="Disordered" evidence="11">
    <location>
        <begin position="1"/>
        <end position="156"/>
    </location>
</feature>
<dbReference type="GO" id="GO:0006298">
    <property type="term" value="P:mismatch repair"/>
    <property type="evidence" value="ECO:0007669"/>
    <property type="project" value="EnsemblFungi"/>
</dbReference>
<dbReference type="GO" id="GO:0003682">
    <property type="term" value="F:chromatin binding"/>
    <property type="evidence" value="ECO:0007669"/>
    <property type="project" value="EnsemblFungi"/>
</dbReference>
<dbReference type="GO" id="GO:0005524">
    <property type="term" value="F:ATP binding"/>
    <property type="evidence" value="ECO:0007669"/>
    <property type="project" value="UniProtKB-UniRule"/>
</dbReference>
<evidence type="ECO:0000256" key="11">
    <source>
        <dbReference type="SAM" id="MobiDB-lite"/>
    </source>
</evidence>
<evidence type="ECO:0000256" key="7">
    <source>
        <dbReference type="ARBA" id="ARBA00022840"/>
    </source>
</evidence>
<keyword evidence="6 10" id="KW-0547">Nucleotide-binding</keyword>
<dbReference type="Gene3D" id="1.20.272.10">
    <property type="match status" value="1"/>
</dbReference>
<dbReference type="GO" id="GO:0003689">
    <property type="term" value="F:DNA clamp loader activity"/>
    <property type="evidence" value="ECO:0007669"/>
    <property type="project" value="UniProtKB-UniRule"/>
</dbReference>
<protein>
    <recommendedName>
        <fullName evidence="3 10">Replication factor C subunit 1</fullName>
    </recommendedName>
</protein>
<dbReference type="GO" id="GO:0006272">
    <property type="term" value="P:leading strand elongation"/>
    <property type="evidence" value="ECO:0007669"/>
    <property type="project" value="EnsemblFungi"/>
</dbReference>
<dbReference type="InterPro" id="IPR001357">
    <property type="entry name" value="BRCT_dom"/>
</dbReference>
<evidence type="ECO:0000313" key="13">
    <source>
        <dbReference type="EMBL" id="ODV70162.1"/>
    </source>
</evidence>
<sequence length="904" mass="100993">MDITKFFLEKGDSGSKRKKTASTKTKKDEGPVLKKPKTTTKTEASKYFGSGEKSSSKKSESSPSRPSRNKAKPNYVNLDSDEDMDDDQDDYKPGKEEEEEDDDDGDVKEEDDDKDDLQEVEPPKPSPKKRASAPKKTTAKTESKSTLNNKSDSGETAEEILAKIPDAKLPEPVEGTFNYHAAMASKSKIQQTGETVELNEAKPFCLSGLTIVFTGILPRLDREASENLAKRYGAKVTKSISGKTSLVVLGEEAGPSKVKKIKDLKIKAIDEDGFIQLINSMPAEGGDGALANAAKERRESEERKIQEEAQALAKEEERQEKEKLKKQRENKLKNSQSGSRPPPEEARVIPNSEKLWTVKYHPTNTNQLCGNKGQVQKLRTWLSNWFINQKKGFKETGKDGSGSRACLISGPPGIGKTTSAHIIAKELGFDVLEKNASDVRSKSLLNSNLKSVLNNTSVVGFFKHQNDKEHNENERKFCLIMDEVDGMSSGDHGGAGALSAFCRITNMPLILICNDKSLPKMRTFDRVTYDLPFRRPLEQEVKSRLMTIAMREGIKLDPIVIGQLVAATHNDIRQMINLLSTVSKTQKKIGPEQSKDIAKSWQKHTILKPFDITGRLLNGQIYNANSNHTLNDKINLYFNDIDFTPLMIQENYLYTRPSGAESSKDHLARVAQAADDISISDGVNSLIRSSEQQWSLLPFHAIMSSVKPSLEVAGSISQRINFAGWLGQNSKALKYQRLLQEIQYHSRLRTSTDKTELRLDYIPLLLSRLTEPILQDGESGIESVIEMMDYYYLTKEDWESIIDLGIGNSKGDAILKKIPTKVKTSFTRKYNSTNHPVAIYRTGNSLGLGKNTKKDKVDFDDVIEDDTNLPDEIEEVEDEGKIDAKKDKLIKQIKSKPTKKPKKK</sequence>
<dbReference type="CDD" id="cd18140">
    <property type="entry name" value="HLD_clamp_RFC"/>
    <property type="match status" value="1"/>
</dbReference>
<evidence type="ECO:0000256" key="1">
    <source>
        <dbReference type="ARBA" id="ARBA00004123"/>
    </source>
</evidence>
<dbReference type="GO" id="GO:0070914">
    <property type="term" value="P:UV-damage excision repair"/>
    <property type="evidence" value="ECO:0007669"/>
    <property type="project" value="EnsemblFungi"/>
</dbReference>
<evidence type="ECO:0000256" key="3">
    <source>
        <dbReference type="ARBA" id="ARBA00020401"/>
    </source>
</evidence>
<evidence type="ECO:0000313" key="14">
    <source>
        <dbReference type="Proteomes" id="UP000095085"/>
    </source>
</evidence>
<keyword evidence="5 10" id="KW-0235">DNA replication</keyword>
<dbReference type="GO" id="GO:1902983">
    <property type="term" value="P:DNA strand elongation involved in mitotic DNA replication"/>
    <property type="evidence" value="ECO:0007669"/>
    <property type="project" value="EnsemblFungi"/>
</dbReference>
<dbReference type="PANTHER" id="PTHR23389:SF6">
    <property type="entry name" value="REPLICATION FACTOR C SUBUNIT 1"/>
    <property type="match status" value="1"/>
</dbReference>
<dbReference type="PANTHER" id="PTHR23389">
    <property type="entry name" value="CHROMOSOME TRANSMISSION FIDELITY FACTOR 18"/>
    <property type="match status" value="1"/>
</dbReference>
<dbReference type="GO" id="GO:0003677">
    <property type="term" value="F:DNA binding"/>
    <property type="evidence" value="ECO:0007669"/>
    <property type="project" value="UniProtKB-KW"/>
</dbReference>
<dbReference type="InterPro" id="IPR003593">
    <property type="entry name" value="AAA+_ATPase"/>
</dbReference>
<dbReference type="SMART" id="SM00382">
    <property type="entry name" value="AAA"/>
    <property type="match status" value="1"/>
</dbReference>
<feature type="compositionally biased region" description="Basic and acidic residues" evidence="11">
    <location>
        <begin position="294"/>
        <end position="332"/>
    </location>
</feature>
<keyword evidence="14" id="KW-1185">Reference proteome</keyword>
<dbReference type="SUPFAM" id="SSF48019">
    <property type="entry name" value="post-AAA+ oligomerization domain-like"/>
    <property type="match status" value="1"/>
</dbReference>
<dbReference type="Gene3D" id="3.40.50.300">
    <property type="entry name" value="P-loop containing nucleotide triphosphate hydrolases"/>
    <property type="match status" value="1"/>
</dbReference>
<dbReference type="FunFam" id="1.20.272.10:FF:000005">
    <property type="entry name" value="Replication factor C subunit 1"/>
    <property type="match status" value="1"/>
</dbReference>
<dbReference type="GO" id="GO:0005663">
    <property type="term" value="C:DNA replication factor C complex"/>
    <property type="evidence" value="ECO:0007669"/>
    <property type="project" value="EnsemblFungi"/>
</dbReference>
<dbReference type="InterPro" id="IPR013725">
    <property type="entry name" value="DNA_replication_fac_RFC1_C"/>
</dbReference>
<dbReference type="RefSeq" id="XP_020079229.1">
    <property type="nucleotide sequence ID" value="XM_020219507.1"/>
</dbReference>
<dbReference type="InterPro" id="IPR008921">
    <property type="entry name" value="DNA_pol3_clamp-load_cplx_C"/>
</dbReference>
<evidence type="ECO:0000256" key="8">
    <source>
        <dbReference type="ARBA" id="ARBA00023125"/>
    </source>
</evidence>
<keyword evidence="8" id="KW-0238">DNA-binding</keyword>
<dbReference type="InterPro" id="IPR003959">
    <property type="entry name" value="ATPase_AAA_core"/>
</dbReference>
<accession>A0A1E4RSA7</accession>
<dbReference type="FunFam" id="1.10.8.60:FF:000021">
    <property type="entry name" value="Replication factor C subunit 1"/>
    <property type="match status" value="1"/>
</dbReference>
<comment type="similarity">
    <text evidence="2 10">Belongs to the activator 1 large subunit family.</text>
</comment>
<dbReference type="STRING" id="984485.A0A1E4RSA7"/>
<gene>
    <name evidence="13" type="ORF">HYPBUDRAFT_133134</name>
</gene>
<dbReference type="Pfam" id="PF00004">
    <property type="entry name" value="AAA"/>
    <property type="match status" value="1"/>
</dbReference>
<dbReference type="EMBL" id="KV454538">
    <property type="protein sequence ID" value="ODV70162.1"/>
    <property type="molecule type" value="Genomic_DNA"/>
</dbReference>